<dbReference type="SUPFAM" id="SSF55804">
    <property type="entry name" value="Phoshotransferase/anion transport protein"/>
    <property type="match status" value="1"/>
</dbReference>
<keyword evidence="2" id="KW-0762">Sugar transport</keyword>
<dbReference type="KEGG" id="alka:J0B03_03955"/>
<dbReference type="PROSITE" id="PS51094">
    <property type="entry name" value="PTS_EIIA_TYPE_2"/>
    <property type="match status" value="1"/>
</dbReference>
<proteinExistence type="predicted"/>
<dbReference type="EMBL" id="CP071444">
    <property type="protein sequence ID" value="QSX09653.1"/>
    <property type="molecule type" value="Genomic_DNA"/>
</dbReference>
<keyword evidence="2" id="KW-0813">Transport</keyword>
<dbReference type="Pfam" id="PF00359">
    <property type="entry name" value="PTS_EIIA_2"/>
    <property type="match status" value="1"/>
</dbReference>
<organism evidence="2 3">
    <name type="scientific">Alkalibacter rhizosphaerae</name>
    <dbReference type="NCBI Taxonomy" id="2815577"/>
    <lineage>
        <taxon>Bacteria</taxon>
        <taxon>Bacillati</taxon>
        <taxon>Bacillota</taxon>
        <taxon>Clostridia</taxon>
        <taxon>Eubacteriales</taxon>
        <taxon>Eubacteriaceae</taxon>
        <taxon>Alkalibacter</taxon>
    </lineage>
</organism>
<dbReference type="Gene3D" id="3.40.930.10">
    <property type="entry name" value="Mannitol-specific EII, Chain A"/>
    <property type="match status" value="1"/>
</dbReference>
<gene>
    <name evidence="2" type="ORF">J0B03_03955</name>
</gene>
<sequence length="148" mass="16386">MLVIDQTVKNNKDVIQLLCGKAKAKGFITDEFVEKILAREDEFPTGLPSAVPVAIPHIHDGCLKSFFSMAVLREPIAFESMDGSDDPIMTEIVFLFGITDPSQQCAVLMKFCELFQDGDWMNGCKNATTKDSLIEHLKIGLGEYLVIS</sequence>
<keyword evidence="3" id="KW-1185">Reference proteome</keyword>
<evidence type="ECO:0000313" key="3">
    <source>
        <dbReference type="Proteomes" id="UP000663499"/>
    </source>
</evidence>
<dbReference type="PANTHER" id="PTHR47738:SF3">
    <property type="entry name" value="PHOSPHOTRANSFERASE SYSTEM MANNITOL_FRUCTOSE-SPECIFIC IIA DOMAIN CONTAINING PROTEIN"/>
    <property type="match status" value="1"/>
</dbReference>
<name>A0A975AJ03_9FIRM</name>
<protein>
    <submittedName>
        <fullName evidence="2">PTS sugar transporter subunit IIA</fullName>
    </submittedName>
</protein>
<dbReference type="InterPro" id="IPR051541">
    <property type="entry name" value="PTS_SugarTrans_NitroReg"/>
</dbReference>
<reference evidence="2" key="1">
    <citation type="submission" date="2021-03" db="EMBL/GenBank/DDBJ databases">
        <title>Alkalibacter marinus sp. nov., isolated from tidal flat sediment.</title>
        <authorList>
            <person name="Namirimu T."/>
            <person name="Yang J.-A."/>
            <person name="Yang S.-H."/>
            <person name="Kim Y.-J."/>
            <person name="Kwon K.K."/>
        </authorList>
    </citation>
    <scope>NUCLEOTIDE SEQUENCE</scope>
    <source>
        <strain evidence="2">ES005</strain>
    </source>
</reference>
<dbReference type="InterPro" id="IPR016152">
    <property type="entry name" value="PTrfase/Anion_transptr"/>
</dbReference>
<dbReference type="CDD" id="cd00211">
    <property type="entry name" value="PTS_IIA_fru"/>
    <property type="match status" value="1"/>
</dbReference>
<feature type="domain" description="PTS EIIA type-2" evidence="1">
    <location>
        <begin position="1"/>
        <end position="140"/>
    </location>
</feature>
<dbReference type="InterPro" id="IPR002178">
    <property type="entry name" value="PTS_EIIA_type-2_dom"/>
</dbReference>
<dbReference type="Proteomes" id="UP000663499">
    <property type="component" value="Chromosome"/>
</dbReference>
<evidence type="ECO:0000313" key="2">
    <source>
        <dbReference type="EMBL" id="QSX09653.1"/>
    </source>
</evidence>
<accession>A0A975AJ03</accession>
<dbReference type="PANTHER" id="PTHR47738">
    <property type="entry name" value="PTS SYSTEM FRUCTOSE-LIKE EIIA COMPONENT-RELATED"/>
    <property type="match status" value="1"/>
</dbReference>
<dbReference type="AlphaFoldDB" id="A0A975AJ03"/>
<evidence type="ECO:0000259" key="1">
    <source>
        <dbReference type="PROSITE" id="PS51094"/>
    </source>
</evidence>